<evidence type="ECO:0000313" key="1">
    <source>
        <dbReference type="EMBL" id="MBD8771011.1"/>
    </source>
</evidence>
<accession>A0ABR9C1N9</accession>
<evidence type="ECO:0008006" key="3">
    <source>
        <dbReference type="Google" id="ProtNLM"/>
    </source>
</evidence>
<name>A0ABR9C1N9_9PSED</name>
<dbReference type="EMBL" id="JACYWZ010000006">
    <property type="protein sequence ID" value="MBD8771011.1"/>
    <property type="molecule type" value="Genomic_DNA"/>
</dbReference>
<dbReference type="RefSeq" id="WP_192068619.1">
    <property type="nucleotide sequence ID" value="NZ_JACYWY010000001.1"/>
</dbReference>
<organism evidence="1 2">
    <name type="scientific">Pseudomonas coleopterorum</name>
    <dbReference type="NCBI Taxonomy" id="1605838"/>
    <lineage>
        <taxon>Bacteria</taxon>
        <taxon>Pseudomonadati</taxon>
        <taxon>Pseudomonadota</taxon>
        <taxon>Gammaproteobacteria</taxon>
        <taxon>Pseudomonadales</taxon>
        <taxon>Pseudomonadaceae</taxon>
        <taxon>Pseudomonas</taxon>
    </lineage>
</organism>
<comment type="caution">
    <text evidence="1">The sequence shown here is derived from an EMBL/GenBank/DDBJ whole genome shotgun (WGS) entry which is preliminary data.</text>
</comment>
<reference evidence="1 2" key="1">
    <citation type="journal article" date="2020" name="FEMS Microbiol. Ecol.">
        <title>Temporal dynamics of bacterial communities during seed development and maturation.</title>
        <authorList>
            <person name="Chesneau G."/>
            <person name="Torres-Cortes G."/>
            <person name="Briand M."/>
            <person name="Darrasse A."/>
            <person name="Preveaux A."/>
            <person name="Marais C."/>
            <person name="Jacques M.A."/>
            <person name="Shade A."/>
            <person name="Barret M."/>
        </authorList>
    </citation>
    <scope>NUCLEOTIDE SEQUENCE [LARGE SCALE GENOMIC DNA]</scope>
    <source>
        <strain evidence="1 2">CFBP13599</strain>
    </source>
</reference>
<evidence type="ECO:0000313" key="2">
    <source>
        <dbReference type="Proteomes" id="UP000620025"/>
    </source>
</evidence>
<gene>
    <name evidence="1" type="ORF">IFT38_15810</name>
</gene>
<dbReference type="Proteomes" id="UP000620025">
    <property type="component" value="Unassembled WGS sequence"/>
</dbReference>
<protein>
    <recommendedName>
        <fullName evidence="3">Plasmid recombination enzyme</fullName>
    </recommendedName>
</protein>
<sequence>MSGIKNWTVISERITGKAGGTADYASYLVSLKHKNHKNTTIIPMLNSTIDNFLKRTIYNTVTFDSQNEKGGRKVESYSQSFNFVLPPPNKPTEEQWKKICIDMVKQAHSTLEIKDEPSEFLKYLFVNVHDQKNPHLNMIIPRIYKAERLRNLDQKKIIIDLKKEFNRSVLKHCEIDFREHKPQKQRLGKRRRGWQMDQDKALTSTAHVAQTVAEAQEAIAKAELATVKALLDKAEAERATTIVEAEIKNLNKFQQLIVGFTDSLMNWLNSVRNNEYLNSLANKSMLMDRANSIIENPLCSDETYININNAVATGVETLRSDGLAVDKLELSKNIRGGLKNNLSPFS</sequence>
<proteinExistence type="predicted"/>
<keyword evidence="2" id="KW-1185">Reference proteome</keyword>